<accession>A0A7J0CK60</accession>
<gene>
    <name evidence="2" type="ORF">Smic_14280</name>
</gene>
<feature type="region of interest" description="Disordered" evidence="1">
    <location>
        <begin position="24"/>
        <end position="61"/>
    </location>
</feature>
<dbReference type="AlphaFoldDB" id="A0A7J0CK60"/>
<dbReference type="EMBL" id="BLWD01000001">
    <property type="protein sequence ID" value="GFN02872.1"/>
    <property type="molecule type" value="Genomic_DNA"/>
</dbReference>
<protein>
    <submittedName>
        <fullName evidence="2">Uncharacterized protein</fullName>
    </submittedName>
</protein>
<organism evidence="2 3">
    <name type="scientific">Streptomyces microflavus</name>
    <name type="common">Streptomyces lipmanii</name>
    <dbReference type="NCBI Taxonomy" id="1919"/>
    <lineage>
        <taxon>Bacteria</taxon>
        <taxon>Bacillati</taxon>
        <taxon>Actinomycetota</taxon>
        <taxon>Actinomycetes</taxon>
        <taxon>Kitasatosporales</taxon>
        <taxon>Streptomycetaceae</taxon>
        <taxon>Streptomyces</taxon>
    </lineage>
</organism>
<evidence type="ECO:0000313" key="3">
    <source>
        <dbReference type="Proteomes" id="UP000498740"/>
    </source>
</evidence>
<sequence length="61" mass="6804">MGSVRKASAWLGLVEDNDERYYDDEYAEGTETGTGNQAWVTDPGCRWPPRRPSSRTAGSPR</sequence>
<dbReference type="Proteomes" id="UP000498740">
    <property type="component" value="Unassembled WGS sequence"/>
</dbReference>
<evidence type="ECO:0000313" key="2">
    <source>
        <dbReference type="EMBL" id="GFN02872.1"/>
    </source>
</evidence>
<evidence type="ECO:0000256" key="1">
    <source>
        <dbReference type="SAM" id="MobiDB-lite"/>
    </source>
</evidence>
<reference evidence="2 3" key="1">
    <citation type="submission" date="2020-05" db="EMBL/GenBank/DDBJ databases">
        <title>Whole genome shotgun sequence of Streptomyces microflavus NBRC 13062.</title>
        <authorList>
            <person name="Komaki H."/>
            <person name="Tamura T."/>
        </authorList>
    </citation>
    <scope>NUCLEOTIDE SEQUENCE [LARGE SCALE GENOMIC DNA]</scope>
    <source>
        <strain evidence="2 3">NBRC 13062</strain>
    </source>
</reference>
<proteinExistence type="predicted"/>
<name>A0A7J0CK60_STRMI</name>
<comment type="caution">
    <text evidence="2">The sequence shown here is derived from an EMBL/GenBank/DDBJ whole genome shotgun (WGS) entry which is preliminary data.</text>
</comment>